<proteinExistence type="predicted"/>
<feature type="region of interest" description="Disordered" evidence="1">
    <location>
        <begin position="1"/>
        <end position="238"/>
    </location>
</feature>
<dbReference type="Proteomes" id="UP001140562">
    <property type="component" value="Unassembled WGS sequence"/>
</dbReference>
<feature type="compositionally biased region" description="Low complexity" evidence="1">
    <location>
        <begin position="223"/>
        <end position="238"/>
    </location>
</feature>
<evidence type="ECO:0000313" key="2">
    <source>
        <dbReference type="EMBL" id="KAJ4336508.1"/>
    </source>
</evidence>
<accession>A0A9W8WZL3</accession>
<feature type="compositionally biased region" description="Basic and acidic residues" evidence="1">
    <location>
        <begin position="120"/>
        <end position="141"/>
    </location>
</feature>
<feature type="compositionally biased region" description="Basic and acidic residues" evidence="1">
    <location>
        <begin position="1"/>
        <end position="10"/>
    </location>
</feature>
<dbReference type="OrthoDB" id="3799742at2759"/>
<feature type="compositionally biased region" description="Low complexity" evidence="1">
    <location>
        <begin position="54"/>
        <end position="68"/>
    </location>
</feature>
<keyword evidence="3" id="KW-1185">Reference proteome</keyword>
<evidence type="ECO:0000256" key="1">
    <source>
        <dbReference type="SAM" id="MobiDB-lite"/>
    </source>
</evidence>
<comment type="caution">
    <text evidence="2">The sequence shown here is derived from an EMBL/GenBank/DDBJ whole genome shotgun (WGS) entry which is preliminary data.</text>
</comment>
<reference evidence="2" key="1">
    <citation type="submission" date="2022-10" db="EMBL/GenBank/DDBJ databases">
        <title>Tapping the CABI collections for fungal endophytes: first genome assemblies for Collariella, Neodidymelliopsis, Ascochyta clinopodiicola, Didymella pomorum, Didymosphaeria variabile, Neocosmospora piperis and Neocucurbitaria cava.</title>
        <authorList>
            <person name="Hill R."/>
        </authorList>
    </citation>
    <scope>NUCLEOTIDE SEQUENCE</scope>
    <source>
        <strain evidence="2">IMI 360193</strain>
    </source>
</reference>
<feature type="compositionally biased region" description="Low complexity" evidence="1">
    <location>
        <begin position="168"/>
        <end position="209"/>
    </location>
</feature>
<name>A0A9W8WZL3_9PLEO</name>
<dbReference type="AlphaFoldDB" id="A0A9W8WZL3"/>
<protein>
    <submittedName>
        <fullName evidence="2">Uncharacterized protein</fullName>
    </submittedName>
</protein>
<feature type="compositionally biased region" description="Low complexity" evidence="1">
    <location>
        <begin position="104"/>
        <end position="113"/>
    </location>
</feature>
<dbReference type="EMBL" id="JAPEUV010000048">
    <property type="protein sequence ID" value="KAJ4336508.1"/>
    <property type="molecule type" value="Genomic_DNA"/>
</dbReference>
<gene>
    <name evidence="2" type="ORF">N0V87_005372</name>
</gene>
<evidence type="ECO:0000313" key="3">
    <source>
        <dbReference type="Proteomes" id="UP001140562"/>
    </source>
</evidence>
<sequence length="328" mass="34661">MFVSVKERARQIASGQFTAPSTSIPAATLIDLAPEPKPAAAATSKKAGAKDTTKATAKTKLSKTAPSKDTPKATPTPAESPKATPSRATPIGAFPEPTSPKIATPPEVSTPKKSSSKSKLTKESSSKSTKEPSSKPAKEPSLKPSTPKLGSSKSTSSNRPPPSPKVPSSPKISSPTKTSAPRPSLFSRASSASKTPSTPTTPTTPTTPSKPKRAKSPPKRVDSPISDTSSSDPLSSLKSSILQQVSGITGLGGRRLAIALKQRSNGEYYVALKDVGSDKYLKMWMNRDKTSATKEEALERYLVWVGRMRNEVRWFPARERSPGKGGKK</sequence>
<organism evidence="2 3">
    <name type="scientific">Didymella glomerata</name>
    <dbReference type="NCBI Taxonomy" id="749621"/>
    <lineage>
        <taxon>Eukaryota</taxon>
        <taxon>Fungi</taxon>
        <taxon>Dikarya</taxon>
        <taxon>Ascomycota</taxon>
        <taxon>Pezizomycotina</taxon>
        <taxon>Dothideomycetes</taxon>
        <taxon>Pleosporomycetidae</taxon>
        <taxon>Pleosporales</taxon>
        <taxon>Pleosporineae</taxon>
        <taxon>Didymellaceae</taxon>
        <taxon>Didymella</taxon>
    </lineage>
</organism>
<feature type="compositionally biased region" description="Polar residues" evidence="1">
    <location>
        <begin position="13"/>
        <end position="25"/>
    </location>
</feature>